<dbReference type="AlphaFoldDB" id="A0A0S4IXE8"/>
<dbReference type="EMBL" id="CYKH01000586">
    <property type="protein sequence ID" value="CUG06431.1"/>
    <property type="molecule type" value="Genomic_DNA"/>
</dbReference>
<evidence type="ECO:0000256" key="1">
    <source>
        <dbReference type="ARBA" id="ARBA00022574"/>
    </source>
</evidence>
<dbReference type="VEuPathDB" id="TriTrypDB:BSAL_72655"/>
<dbReference type="Proteomes" id="UP000051952">
    <property type="component" value="Unassembled WGS sequence"/>
</dbReference>
<protein>
    <submittedName>
        <fullName evidence="5">Uncharacterized protein</fullName>
    </submittedName>
</protein>
<dbReference type="PANTHER" id="PTHR44324:SF4">
    <property type="entry name" value="WD40 REPEAT DOMAIN 95"/>
    <property type="match status" value="1"/>
</dbReference>
<keyword evidence="3" id="KW-0689">Ribosomal protein</keyword>
<proteinExistence type="predicted"/>
<dbReference type="InterPro" id="IPR019775">
    <property type="entry name" value="WD40_repeat_CS"/>
</dbReference>
<keyword evidence="3" id="KW-0687">Ribonucleoprotein</keyword>
<dbReference type="InterPro" id="IPR001680">
    <property type="entry name" value="WD40_rpt"/>
</dbReference>
<evidence type="ECO:0000256" key="3">
    <source>
        <dbReference type="ARBA" id="ARBA00022980"/>
    </source>
</evidence>
<dbReference type="PANTHER" id="PTHR44324">
    <property type="entry name" value="WD40 REPEAT DOMAIN 95"/>
    <property type="match status" value="1"/>
</dbReference>
<feature type="repeat" description="WD" evidence="4">
    <location>
        <begin position="354"/>
        <end position="395"/>
    </location>
</feature>
<dbReference type="GO" id="GO:0005840">
    <property type="term" value="C:ribosome"/>
    <property type="evidence" value="ECO:0007669"/>
    <property type="project" value="UniProtKB-KW"/>
</dbReference>
<evidence type="ECO:0000313" key="6">
    <source>
        <dbReference type="Proteomes" id="UP000051952"/>
    </source>
</evidence>
<dbReference type="InterPro" id="IPR015943">
    <property type="entry name" value="WD40/YVTN_repeat-like_dom_sf"/>
</dbReference>
<evidence type="ECO:0000313" key="5">
    <source>
        <dbReference type="EMBL" id="CUG06431.1"/>
    </source>
</evidence>
<dbReference type="PROSITE" id="PS50082">
    <property type="entry name" value="WD_REPEATS_2"/>
    <property type="match status" value="1"/>
</dbReference>
<evidence type="ECO:0000256" key="2">
    <source>
        <dbReference type="ARBA" id="ARBA00022737"/>
    </source>
</evidence>
<dbReference type="Pfam" id="PF00400">
    <property type="entry name" value="WD40"/>
    <property type="match status" value="2"/>
</dbReference>
<dbReference type="SUPFAM" id="SSF50969">
    <property type="entry name" value="YVTN repeat-like/Quinoprotein amine dehydrogenase"/>
    <property type="match status" value="1"/>
</dbReference>
<dbReference type="Gene3D" id="2.130.10.10">
    <property type="entry name" value="YVTN repeat-like/Quinoprotein amine dehydrogenase"/>
    <property type="match status" value="2"/>
</dbReference>
<accession>A0A0S4IXE8</accession>
<evidence type="ECO:0000256" key="4">
    <source>
        <dbReference type="PROSITE-ProRule" id="PRU00221"/>
    </source>
</evidence>
<dbReference type="InterPro" id="IPR011047">
    <property type="entry name" value="Quinoprotein_ADH-like_sf"/>
</dbReference>
<keyword evidence="1 4" id="KW-0853">WD repeat</keyword>
<keyword evidence="6" id="KW-1185">Reference proteome</keyword>
<dbReference type="SMART" id="SM00320">
    <property type="entry name" value="WD40"/>
    <property type="match status" value="4"/>
</dbReference>
<organism evidence="5 6">
    <name type="scientific">Bodo saltans</name>
    <name type="common">Flagellated protozoan</name>
    <dbReference type="NCBI Taxonomy" id="75058"/>
    <lineage>
        <taxon>Eukaryota</taxon>
        <taxon>Discoba</taxon>
        <taxon>Euglenozoa</taxon>
        <taxon>Kinetoplastea</taxon>
        <taxon>Metakinetoplastina</taxon>
        <taxon>Eubodonida</taxon>
        <taxon>Bodonidae</taxon>
        <taxon>Bodo</taxon>
    </lineage>
</organism>
<sequence>MELLRALPFDGFRHLESRLKGARHVTLDAFTDAVSEACQLHGVDSSVFNRRSIQSLFHHVDFQDNKYVSWEELTTHMIDDSMRVMAATHNSDAVGMSTPSRSELLSLDHVGSFRQIPNARLRLVKYVESWDRTLRVVNHTTSQDSVIELTSQGSVDHISKVSKPMVSNPTILEAITDHHLVVAAHQDMSCSIHGAQVLREGGTVTSMALHRVLPMRETEESTTSLLWHPHNKVLYSGFRTGTVAPWNLRLDKNTFADRYTILARQSLYQHPISGLVPYEDKLVVSSIASHHNVALFDVHKNCVIETLKGHNLGVTAMTRVDASDLIATGGFERIPHLWILKIRDFPPWKLIDKAEPHRGNITQIHAPPLSNLIISTDDRGMIKLWDIRTLKCVQSMFGDQPPLPKPGSKSAAVSASFFHQTSFHVSQQIVISCGPQNFHHFRGNIPEYMDGTDDHPLAAMLYHSTQEAIYTAHHRSVKVWDQSAGALMTQYTNVAPHPITAMTLDSRGRKFFLGTNQGDVVGFNIATGTMFRSFRPAVGEVTGMTYATLRNGSRYVLAVTNQDLLVYDDSDEHGRQQVLNSPLQYIRLQITKNIDDPEEAKKRADMVAYRGITSQSKLSVCVVWARWYVVVVDLNSLTVIHCFDIEGNDVVSVTMLGDLPAIAVLDHRNVLYVYAIRPCLSAGALLLKRDLNYVANDGDSYDKRTRNSIALSRKQSLRRMSEENFVKAVVSEFVPMDSTMPTGQHGCIMFYHRGKRGIFISDANGMLWEWAIGDFVKQSNLTSMHYPLQSMTEQVLRRPCKSLSTAEGKRAVTLVQAYSAHKEEIKFLVVVFHNSRTRIVTGGQDNRVVAWDIHGKSLGELSQGWWRGIFTESRWVS</sequence>
<name>A0A0S4IXE8_BODSA</name>
<dbReference type="InterPro" id="IPR011044">
    <property type="entry name" value="Quino_amine_DH_bsu"/>
</dbReference>
<dbReference type="PROSITE" id="PS00678">
    <property type="entry name" value="WD_REPEATS_1"/>
    <property type="match status" value="1"/>
</dbReference>
<dbReference type="OrthoDB" id="1068471at2759"/>
<gene>
    <name evidence="5" type="ORF">BSAL_72655</name>
</gene>
<reference evidence="6" key="1">
    <citation type="submission" date="2015-09" db="EMBL/GenBank/DDBJ databases">
        <authorList>
            <consortium name="Pathogen Informatics"/>
        </authorList>
    </citation>
    <scope>NUCLEOTIDE SEQUENCE [LARGE SCALE GENOMIC DNA]</scope>
    <source>
        <strain evidence="6">Lake Konstanz</strain>
    </source>
</reference>
<dbReference type="InterPro" id="IPR051242">
    <property type="entry name" value="WD-EF-hand_domain"/>
</dbReference>
<keyword evidence="2" id="KW-0677">Repeat</keyword>
<dbReference type="SUPFAM" id="SSF50998">
    <property type="entry name" value="Quinoprotein alcohol dehydrogenase-like"/>
    <property type="match status" value="1"/>
</dbReference>